<dbReference type="InterPro" id="IPR011043">
    <property type="entry name" value="Gal_Oxase/kelch_b-propeller"/>
</dbReference>
<dbReference type="PANTHER" id="PTHR45632">
    <property type="entry name" value="LD33804P"/>
    <property type="match status" value="1"/>
</dbReference>
<accession>A0A3N2DNU8</accession>
<keyword evidence="1" id="KW-0880">Kelch repeat</keyword>
<dbReference type="SMART" id="SM00612">
    <property type="entry name" value="Kelch"/>
    <property type="match status" value="5"/>
</dbReference>
<keyword evidence="4" id="KW-1185">Reference proteome</keyword>
<reference evidence="3 4" key="1">
    <citation type="submission" date="2018-11" db="EMBL/GenBank/DDBJ databases">
        <title>Genomic Encyclopedia of Type Strains, Phase IV (KMG-IV): sequencing the most valuable type-strain genomes for metagenomic binning, comparative biology and taxonomic classification.</title>
        <authorList>
            <person name="Goeker M."/>
        </authorList>
    </citation>
    <scope>NUCLEOTIDE SEQUENCE [LARGE SCALE GENOMIC DNA]</scope>
    <source>
        <strain evidence="3 4">DSM 100316</strain>
    </source>
</reference>
<dbReference type="EMBL" id="RKHR01000004">
    <property type="protein sequence ID" value="ROS01460.1"/>
    <property type="molecule type" value="Genomic_DNA"/>
</dbReference>
<dbReference type="Gene3D" id="2.120.10.80">
    <property type="entry name" value="Kelch-type beta propeller"/>
    <property type="match status" value="2"/>
</dbReference>
<dbReference type="Proteomes" id="UP000275394">
    <property type="component" value="Unassembled WGS sequence"/>
</dbReference>
<dbReference type="Pfam" id="PF01344">
    <property type="entry name" value="Kelch_1"/>
    <property type="match status" value="2"/>
</dbReference>
<proteinExistence type="predicted"/>
<protein>
    <submittedName>
        <fullName evidence="3">Kelch motif protein</fullName>
    </submittedName>
</protein>
<keyword evidence="2" id="KW-0677">Repeat</keyword>
<organism evidence="3 4">
    <name type="scientific">Sinobacterium caligoides</name>
    <dbReference type="NCBI Taxonomy" id="933926"/>
    <lineage>
        <taxon>Bacteria</taxon>
        <taxon>Pseudomonadati</taxon>
        <taxon>Pseudomonadota</taxon>
        <taxon>Gammaproteobacteria</taxon>
        <taxon>Cellvibrionales</taxon>
        <taxon>Spongiibacteraceae</taxon>
        <taxon>Sinobacterium</taxon>
    </lineage>
</organism>
<gene>
    <name evidence="3" type="ORF">EDC56_1902</name>
</gene>
<evidence type="ECO:0000313" key="3">
    <source>
        <dbReference type="EMBL" id="ROS01460.1"/>
    </source>
</evidence>
<dbReference type="SUPFAM" id="SSF50965">
    <property type="entry name" value="Galactose oxidase, central domain"/>
    <property type="match status" value="1"/>
</dbReference>
<comment type="caution">
    <text evidence="3">The sequence shown here is derived from an EMBL/GenBank/DDBJ whole genome shotgun (WGS) entry which is preliminary data.</text>
</comment>
<dbReference type="AlphaFoldDB" id="A0A3N2DNU8"/>
<sequence length="354" mass="39268">MGGVIVREVNENAAESRLMRRREFVGAMTMLALCPWVSARAERKGLYRLRAPLTQPLQGIYPALFEGELIVCGGGVSLELQPASSNHSYIYSLREDSWRVGPALPSALSRPYLVNYQQKLLAIGGYHETEGSVRQVLSLDSLSARWQRYLELPEARAAFAAAAIDSRLIISGGRKLMVSNVDLLPRYVNAAETFVYYAGYWHAARPMPTPRSHCATVVLEGRMHVIGGRQQVFLKGEERLRNLVDHEVYDPESGRWYRLAPLPQTHADCAAAVYGGMIYLFGGEGVIAPRRVSKEVWQYDPSLNRWQSMPPMPVPRHALGAVSMVDGIHLVGGSEKAGSAKVSTRHSVYHPEGK</sequence>
<name>A0A3N2DNU8_9GAMM</name>
<evidence type="ECO:0000256" key="1">
    <source>
        <dbReference type="ARBA" id="ARBA00022441"/>
    </source>
</evidence>
<dbReference type="InterPro" id="IPR015915">
    <property type="entry name" value="Kelch-typ_b-propeller"/>
</dbReference>
<evidence type="ECO:0000313" key="4">
    <source>
        <dbReference type="Proteomes" id="UP000275394"/>
    </source>
</evidence>
<dbReference type="PANTHER" id="PTHR45632:SF3">
    <property type="entry name" value="KELCH-LIKE PROTEIN 32"/>
    <property type="match status" value="1"/>
</dbReference>
<dbReference type="InterPro" id="IPR006652">
    <property type="entry name" value="Kelch_1"/>
</dbReference>
<evidence type="ECO:0000256" key="2">
    <source>
        <dbReference type="ARBA" id="ARBA00022737"/>
    </source>
</evidence>